<reference evidence="2 3" key="1">
    <citation type="journal article" date="2019" name="Nat. Med.">
        <title>A library of human gut bacterial isolates paired with longitudinal multiomics data enables mechanistic microbiome research.</title>
        <authorList>
            <person name="Poyet M."/>
            <person name="Groussin M."/>
            <person name="Gibbons S.M."/>
            <person name="Avila-Pacheco J."/>
            <person name="Jiang X."/>
            <person name="Kearney S.M."/>
            <person name="Perrotta A.R."/>
            <person name="Berdy B."/>
            <person name="Zhao S."/>
            <person name="Lieberman T.D."/>
            <person name="Swanson P.K."/>
            <person name="Smith M."/>
            <person name="Roesemann S."/>
            <person name="Alexander J.E."/>
            <person name="Rich S.A."/>
            <person name="Livny J."/>
            <person name="Vlamakis H."/>
            <person name="Clish C."/>
            <person name="Bullock K."/>
            <person name="Deik A."/>
            <person name="Scott J."/>
            <person name="Pierce K.A."/>
            <person name="Xavier R.J."/>
            <person name="Alm E.J."/>
        </authorList>
    </citation>
    <scope>NUCLEOTIDE SEQUENCE [LARGE SCALE GENOMIC DNA]</scope>
    <source>
        <strain evidence="2 3">BIOML-A2</strain>
    </source>
</reference>
<organism evidence="2 3">
    <name type="scientific">Bacteroides stercoris</name>
    <dbReference type="NCBI Taxonomy" id="46506"/>
    <lineage>
        <taxon>Bacteria</taxon>
        <taxon>Pseudomonadati</taxon>
        <taxon>Bacteroidota</taxon>
        <taxon>Bacteroidia</taxon>
        <taxon>Bacteroidales</taxon>
        <taxon>Bacteroidaceae</taxon>
        <taxon>Bacteroides</taxon>
    </lineage>
</organism>
<proteinExistence type="predicted"/>
<evidence type="ECO:0000313" key="3">
    <source>
        <dbReference type="Proteomes" id="UP000431177"/>
    </source>
</evidence>
<dbReference type="PROSITE" id="PS51257">
    <property type="entry name" value="PROKAR_LIPOPROTEIN"/>
    <property type="match status" value="1"/>
</dbReference>
<protein>
    <recommendedName>
        <fullName evidence="4">Glycoside hydrolase Family 18, chitinase_18</fullName>
    </recommendedName>
</protein>
<sequence>MKRNIRNGLFKTSLLGVALVAATSCSDWTEVESLELNAPTLESQNPELYAQYLQSLVDFKNSDHQVVIASFNNQGGIPSNRSQHLCDMPDSLDYICFANVLEVSQVNKDEMSEVRKKGTKVIGLIDFDKIDSDWKAILEAEANQQPAPAEEGQEGSEGEDDVEVDNATRFIEFCKAETTKALDACTALGVDGIEMNFTGYDLNSLVEEAIAAETARQGAFFDLIAAWKAVNADKDLLFKGLPQNVMIKSILSECKYIIVYAHHAVNLSQMSYLVHMGIVKDVPTDRFVIGVSTPYKTASGDAYGQFVDGTSSIIGAANWALGISDVFTRVGISVDNIEKDYFNVARIYPTLKDAINIISPTVK</sequence>
<name>A0A412SZ16_BACSE</name>
<gene>
    <name evidence="2" type="ORF">F9950_16785</name>
</gene>
<dbReference type="RefSeq" id="WP_117956154.1">
    <property type="nucleotide sequence ID" value="NZ_JADNNX010000056.1"/>
</dbReference>
<dbReference type="Pfam" id="PF16141">
    <property type="entry name" value="GH18_BT1044-like"/>
    <property type="match status" value="1"/>
</dbReference>
<feature type="compositionally biased region" description="Acidic residues" evidence="1">
    <location>
        <begin position="151"/>
        <end position="161"/>
    </location>
</feature>
<dbReference type="AlphaFoldDB" id="A0A412SZ16"/>
<feature type="region of interest" description="Disordered" evidence="1">
    <location>
        <begin position="142"/>
        <end position="161"/>
    </location>
</feature>
<dbReference type="InterPro" id="IPR032320">
    <property type="entry name" value="GH18_BT1044-like"/>
</dbReference>
<comment type="caution">
    <text evidence="2">The sequence shown here is derived from an EMBL/GenBank/DDBJ whole genome shotgun (WGS) entry which is preliminary data.</text>
</comment>
<dbReference type="EMBL" id="WCLA01000053">
    <property type="protein sequence ID" value="KAB5324368.1"/>
    <property type="molecule type" value="Genomic_DNA"/>
</dbReference>
<evidence type="ECO:0008006" key="4">
    <source>
        <dbReference type="Google" id="ProtNLM"/>
    </source>
</evidence>
<accession>A0A412SZ16</accession>
<dbReference type="Proteomes" id="UP000431177">
    <property type="component" value="Unassembled WGS sequence"/>
</dbReference>
<evidence type="ECO:0000256" key="1">
    <source>
        <dbReference type="SAM" id="MobiDB-lite"/>
    </source>
</evidence>
<evidence type="ECO:0000313" key="2">
    <source>
        <dbReference type="EMBL" id="KAB5324368.1"/>
    </source>
</evidence>